<keyword evidence="3 7" id="KW-0187">Copper transport</keyword>
<dbReference type="InterPro" id="IPR007274">
    <property type="entry name" value="Cop_transporter"/>
</dbReference>
<evidence type="ECO:0000256" key="2">
    <source>
        <dbReference type="ARBA" id="ARBA00022692"/>
    </source>
</evidence>
<keyword evidence="2 7" id="KW-0812">Transmembrane</keyword>
<gene>
    <name evidence="8" type="primary">COPT1</name>
</gene>
<evidence type="ECO:0000256" key="6">
    <source>
        <dbReference type="ARBA" id="ARBA00023136"/>
    </source>
</evidence>
<evidence type="ECO:0000256" key="4">
    <source>
        <dbReference type="ARBA" id="ARBA00022989"/>
    </source>
</evidence>
<comment type="similarity">
    <text evidence="1 7">Belongs to the copper transporter (Ctr) (TC 1.A.56) family. SLC31A subfamily.</text>
</comment>
<keyword evidence="7" id="KW-0406">Ion transport</keyword>
<dbReference type="PANTHER" id="PTHR12483:SF117">
    <property type="entry name" value="COPPER TRANSPORTER 3"/>
    <property type="match status" value="1"/>
</dbReference>
<name>A0A0X9K9N2_9LILI</name>
<evidence type="ECO:0000256" key="5">
    <source>
        <dbReference type="ARBA" id="ARBA00023008"/>
    </source>
</evidence>
<proteinExistence type="evidence at transcript level"/>
<dbReference type="SMR" id="A0A0X9K9N2"/>
<keyword evidence="6 7" id="KW-0472">Membrane</keyword>
<evidence type="ECO:0000256" key="3">
    <source>
        <dbReference type="ARBA" id="ARBA00022796"/>
    </source>
</evidence>
<comment type="subcellular location">
    <subcellularLocation>
        <location evidence="7">Membrane</location>
        <topology evidence="7">Multi-pass membrane protein</topology>
    </subcellularLocation>
</comment>
<dbReference type="EMBL" id="KP765689">
    <property type="protein sequence ID" value="ALX18472.1"/>
    <property type="molecule type" value="mRNA"/>
</dbReference>
<reference evidence="8" key="1">
    <citation type="submission" date="2015-02" db="EMBL/GenBank/DDBJ databases">
        <title>Molecular characterization of Elodea nuttallii Hg response - Hg accumulation is dependent on the high-affinity copper transporter EnCOPT1.</title>
        <authorList>
            <person name="Regier N."/>
            <person name="Ares Sells L."/>
            <person name="Cosio C."/>
        </authorList>
    </citation>
    <scope>NUCLEOTIDE SEQUENCE</scope>
</reference>
<dbReference type="GO" id="GO:0005886">
    <property type="term" value="C:plasma membrane"/>
    <property type="evidence" value="ECO:0007669"/>
    <property type="project" value="TreeGrafter"/>
</dbReference>
<evidence type="ECO:0000256" key="1">
    <source>
        <dbReference type="ARBA" id="ARBA00006921"/>
    </source>
</evidence>
<feature type="transmembrane region" description="Helical" evidence="7">
    <location>
        <begin position="113"/>
        <end position="136"/>
    </location>
</feature>
<dbReference type="AlphaFoldDB" id="A0A0X9K9N2"/>
<evidence type="ECO:0000256" key="7">
    <source>
        <dbReference type="RuleBase" id="RU367022"/>
    </source>
</evidence>
<organism evidence="8">
    <name type="scientific">Elodea nuttallii</name>
    <dbReference type="NCBI Taxonomy" id="55313"/>
    <lineage>
        <taxon>Eukaryota</taxon>
        <taxon>Viridiplantae</taxon>
        <taxon>Streptophyta</taxon>
        <taxon>Embryophyta</taxon>
        <taxon>Tracheophyta</taxon>
        <taxon>Spermatophyta</taxon>
        <taxon>Magnoliopsida</taxon>
        <taxon>Liliopsida</taxon>
        <taxon>Hydrocharitaceae</taxon>
        <taxon>Elodea</taxon>
    </lineage>
</organism>
<accession>A0A0X9K9N2</accession>
<feature type="transmembrane region" description="Helical" evidence="7">
    <location>
        <begin position="54"/>
        <end position="74"/>
    </location>
</feature>
<dbReference type="Pfam" id="PF04145">
    <property type="entry name" value="Ctr"/>
    <property type="match status" value="2"/>
</dbReference>
<sequence length="157" mass="16999">MEGHNMSTGGGGHEMSMGAPPMTMNHKMGWTHMTFFWGSHSEILFKGWPGTRGGMYALALVVVFLPGVLVEWVSTWNLTGRGRSRLLNGLSQTAVHALRMGLAYLLMLAVMSFNVGVLLVALAGHALGFLLFASAFCNKREAERCQAGTAEPPPFKC</sequence>
<dbReference type="GO" id="GO:0005375">
    <property type="term" value="F:copper ion transmembrane transporter activity"/>
    <property type="evidence" value="ECO:0007669"/>
    <property type="project" value="UniProtKB-UniRule"/>
</dbReference>
<evidence type="ECO:0000313" key="8">
    <source>
        <dbReference type="EMBL" id="ALX18472.1"/>
    </source>
</evidence>
<keyword evidence="5 7" id="KW-0186">Copper</keyword>
<protein>
    <recommendedName>
        <fullName evidence="7">Copper transport protein</fullName>
    </recommendedName>
</protein>
<keyword evidence="4 7" id="KW-1133">Transmembrane helix</keyword>
<dbReference type="PANTHER" id="PTHR12483">
    <property type="entry name" value="SOLUTE CARRIER FAMILY 31 COPPER TRANSPORTERS"/>
    <property type="match status" value="1"/>
</dbReference>
<keyword evidence="7" id="KW-0813">Transport</keyword>